<accession>A0A915DQA6</accession>
<feature type="transmembrane region" description="Helical" evidence="3">
    <location>
        <begin position="84"/>
        <end position="105"/>
    </location>
</feature>
<feature type="transmembrane region" description="Helical" evidence="3">
    <location>
        <begin position="136"/>
        <end position="157"/>
    </location>
</feature>
<sequence length="375" mass="41654">MRHASEKEALEMQKKANDAQNLEAIERARKAAEAVQRAFPKIEQEYNKYEVMEVAAKEGDENRGDNMMDSDTPTTTYLRKQKKALVSTEIIVLVISFFINVYAYLEELPIPETTICLHFACTVVKTGSKVYVITKIFGGGITILAGFIFLAILFNSFNQSAASAANQSGKKQRANQIAGLMVCTEIAFNFLPQVGVLLLLQTTGIIIAPYVGPYNVLLNSFDVAIAALMYSTTLKKFTKRDSTLVDNIAPKSKYSQFSVHDKQLAENVTDMMFNEICELNDIEQEIVEEENFEIDLHAVSEATEDEISDFEATSSRQKPIPSPLTLQNNNLSNPNKEIEPEDPSSRSLSSAANKPVNRACLATLLLMELLAVLCR</sequence>
<evidence type="ECO:0000256" key="2">
    <source>
        <dbReference type="SAM" id="MobiDB-lite"/>
    </source>
</evidence>
<dbReference type="Proteomes" id="UP000887574">
    <property type="component" value="Unplaced"/>
</dbReference>
<keyword evidence="3" id="KW-1133">Transmembrane helix</keyword>
<dbReference type="WBParaSite" id="jg21997">
    <property type="protein sequence ID" value="jg21997"/>
    <property type="gene ID" value="jg21997"/>
</dbReference>
<feature type="compositionally biased region" description="Polar residues" evidence="2">
    <location>
        <begin position="324"/>
        <end position="335"/>
    </location>
</feature>
<evidence type="ECO:0000313" key="5">
    <source>
        <dbReference type="WBParaSite" id="jg21997"/>
    </source>
</evidence>
<evidence type="ECO:0000256" key="1">
    <source>
        <dbReference type="SAM" id="Coils"/>
    </source>
</evidence>
<feature type="transmembrane region" description="Helical" evidence="3">
    <location>
        <begin position="177"/>
        <end position="200"/>
    </location>
</feature>
<proteinExistence type="predicted"/>
<evidence type="ECO:0000313" key="4">
    <source>
        <dbReference type="Proteomes" id="UP000887574"/>
    </source>
</evidence>
<evidence type="ECO:0000256" key="3">
    <source>
        <dbReference type="SAM" id="Phobius"/>
    </source>
</evidence>
<feature type="region of interest" description="Disordered" evidence="2">
    <location>
        <begin position="307"/>
        <end position="352"/>
    </location>
</feature>
<feature type="transmembrane region" description="Helical" evidence="3">
    <location>
        <begin position="212"/>
        <end position="230"/>
    </location>
</feature>
<keyword evidence="3" id="KW-0472">Membrane</keyword>
<organism evidence="4 5">
    <name type="scientific">Ditylenchus dipsaci</name>
    <dbReference type="NCBI Taxonomy" id="166011"/>
    <lineage>
        <taxon>Eukaryota</taxon>
        <taxon>Metazoa</taxon>
        <taxon>Ecdysozoa</taxon>
        <taxon>Nematoda</taxon>
        <taxon>Chromadorea</taxon>
        <taxon>Rhabditida</taxon>
        <taxon>Tylenchina</taxon>
        <taxon>Tylenchomorpha</taxon>
        <taxon>Sphaerularioidea</taxon>
        <taxon>Anguinidae</taxon>
        <taxon>Anguininae</taxon>
        <taxon>Ditylenchus</taxon>
    </lineage>
</organism>
<reference evidence="5" key="1">
    <citation type="submission" date="2022-11" db="UniProtKB">
        <authorList>
            <consortium name="WormBaseParasite"/>
        </authorList>
    </citation>
    <scope>IDENTIFICATION</scope>
</reference>
<name>A0A915DQA6_9BILA</name>
<keyword evidence="1" id="KW-0175">Coiled coil</keyword>
<dbReference type="InterPro" id="IPR019420">
    <property type="entry name" value="7TM_GPCR_serpentine_rcpt_Srbc"/>
</dbReference>
<feature type="coiled-coil region" evidence="1">
    <location>
        <begin position="2"/>
        <end position="45"/>
    </location>
</feature>
<dbReference type="AlphaFoldDB" id="A0A915DQA6"/>
<protein>
    <submittedName>
        <fullName evidence="5">Uncharacterized protein</fullName>
    </submittedName>
</protein>
<keyword evidence="4" id="KW-1185">Reference proteome</keyword>
<dbReference type="Pfam" id="PF10316">
    <property type="entry name" value="7TM_GPCR_Srbc"/>
    <property type="match status" value="1"/>
</dbReference>
<keyword evidence="3" id="KW-0812">Transmembrane</keyword>